<dbReference type="Pfam" id="PF02616">
    <property type="entry name" value="SMC_ScpA"/>
    <property type="match status" value="1"/>
</dbReference>
<reference evidence="3" key="1">
    <citation type="journal article" date="2019" name="Int. J. Syst. Evol. Microbiol.">
        <title>The Global Catalogue of Microorganisms (GCM) 10K type strain sequencing project: providing services to taxonomists for standard genome sequencing and annotation.</title>
        <authorList>
            <consortium name="The Broad Institute Genomics Platform"/>
            <consortium name="The Broad Institute Genome Sequencing Center for Infectious Disease"/>
            <person name="Wu L."/>
            <person name="Ma J."/>
        </authorList>
    </citation>
    <scope>NUCLEOTIDE SEQUENCE [LARGE SCALE GENOMIC DNA]</scope>
    <source>
        <strain evidence="3">CCUG 51308</strain>
    </source>
</reference>
<keyword evidence="3" id="KW-1185">Reference proteome</keyword>
<accession>A0ABW2IGL0</accession>
<dbReference type="InterPro" id="IPR003768">
    <property type="entry name" value="ScpA"/>
</dbReference>
<dbReference type="Proteomes" id="UP001596492">
    <property type="component" value="Unassembled WGS sequence"/>
</dbReference>
<evidence type="ECO:0000313" key="2">
    <source>
        <dbReference type="EMBL" id="MFC7290241.1"/>
    </source>
</evidence>
<name>A0ABW2IGL0_9PROT</name>
<organism evidence="2 3">
    <name type="scientific">Hirschia litorea</name>
    <dbReference type="NCBI Taxonomy" id="1199156"/>
    <lineage>
        <taxon>Bacteria</taxon>
        <taxon>Pseudomonadati</taxon>
        <taxon>Pseudomonadota</taxon>
        <taxon>Alphaproteobacteria</taxon>
        <taxon>Hyphomonadales</taxon>
        <taxon>Hyphomonadaceae</taxon>
        <taxon>Hirschia</taxon>
    </lineage>
</organism>
<evidence type="ECO:0000256" key="1">
    <source>
        <dbReference type="ARBA" id="ARBA00044777"/>
    </source>
</evidence>
<dbReference type="RefSeq" id="WP_382164970.1">
    <property type="nucleotide sequence ID" value="NZ_JBHTBR010000002.1"/>
</dbReference>
<evidence type="ECO:0000313" key="3">
    <source>
        <dbReference type="Proteomes" id="UP001596492"/>
    </source>
</evidence>
<gene>
    <name evidence="2" type="ORF">ACFQS8_01310</name>
</gene>
<dbReference type="EMBL" id="JBHTBR010000002">
    <property type="protein sequence ID" value="MFC7290241.1"/>
    <property type="molecule type" value="Genomic_DNA"/>
</dbReference>
<dbReference type="Gene3D" id="6.10.250.2410">
    <property type="match status" value="1"/>
</dbReference>
<sequence length="277" mass="31312">MISRIQDDSLRDASREVEDASPEDIFNVDIQGFEGPLHLLLELSRRQKVDLLQVSILQLAEQFLDFIIEARSKRIDLAADYLLMAAWLAYLKSKLLLPKLEIASDDEPEAEGMARRLSFRLARLEAMREAAADLNALNVTGRDVFVRGMPERVTVKKHTKYDASMFDLMKAFGDIQGRKTRTRSHIVRKQPVLALESARKSLKTIVPKLDDWATIQGFEAPKGEAEDTPKRSVTASYFAAALELTRDREVDLRQDAAMSDVYVRRAKNGPDLPQAVQ</sequence>
<comment type="caution">
    <text evidence="2">The sequence shown here is derived from an EMBL/GenBank/DDBJ whole genome shotgun (WGS) entry which is preliminary data.</text>
</comment>
<protein>
    <recommendedName>
        <fullName evidence="1">Segregation and condensation protein A</fullName>
    </recommendedName>
</protein>
<dbReference type="PANTHER" id="PTHR33969">
    <property type="entry name" value="SEGREGATION AND CONDENSATION PROTEIN A"/>
    <property type="match status" value="1"/>
</dbReference>
<proteinExistence type="predicted"/>
<dbReference type="PANTHER" id="PTHR33969:SF2">
    <property type="entry name" value="SEGREGATION AND CONDENSATION PROTEIN A"/>
    <property type="match status" value="1"/>
</dbReference>